<evidence type="ECO:0000313" key="4">
    <source>
        <dbReference type="Proteomes" id="UP001146793"/>
    </source>
</evidence>
<keyword evidence="1" id="KW-0175">Coiled coil</keyword>
<evidence type="ECO:0000313" key="3">
    <source>
        <dbReference type="EMBL" id="KAJ3446607.1"/>
    </source>
</evidence>
<name>A0AAV7ZXC8_9EUKA</name>
<evidence type="ECO:0000256" key="2">
    <source>
        <dbReference type="SAM" id="MobiDB-lite"/>
    </source>
</evidence>
<proteinExistence type="predicted"/>
<dbReference type="Proteomes" id="UP001146793">
    <property type="component" value="Unassembled WGS sequence"/>
</dbReference>
<sequence>MNPNQNKDFVSQFSNFSQNQNQNQNQKEIKQNQNLNDIKPSFLRILNSSSQVPQPNLSKGQERVQRANFTSNRNSNLPFRRNVQLSRATSLDSGTTNSYFNQQVGVPLFDTERLRVGSFLSQLQQQNQLRQPMNTQSFTRPKWIPPNFYHSNIPFSNNQTNQRNFTNQMFQQQQQQQQNNIKGETTIDLQTKLISTINLNKQRQNPKQNYFDTTRNKIINNQQNQQEMEQSVQTKLQKESKLNENQKLLQNLNLEQKQSFGRNLATHTNPQTKTKTKTKQKQKTKTKERRLVRSRSIEQKFQSTSPFLRKRRIERNEQIDNKVKEKTQVKKTKINSSIVENGKDLFKLLTGQLWVISGGASQKVLTPYTNQFAIKIGEVLGASEKELSIIKSQLKYLLSNSRRTLTEFVLEILVGVLSLIHLDNSYFLCNQFWEILKDIVHLNNNKQQQQQQQQQQETILKEEKEVLEGEEIVKSNENNSEILKERLENIYKQIFTEKVLMYWFEKRFIDRLDRFVTYEQKKSFFDQHLFYLGKSKFILSCLLLASELIRKDGVTQNYSLLINLRYDDNPLNLYSNNRGKKVNLIKELISKYGVNNGNYWEIISKDYLNQMKFNINNIFDFFPFKNIITNPKIYNLSHTVNVEQPLKKQQIPNKRDETNFKISLEWLKK</sequence>
<gene>
    <name evidence="3" type="ORF">M0812_08419</name>
</gene>
<accession>A0AAV7ZXC8</accession>
<comment type="caution">
    <text evidence="3">The sequence shown here is derived from an EMBL/GenBank/DDBJ whole genome shotgun (WGS) entry which is preliminary data.</text>
</comment>
<feature type="compositionally biased region" description="Basic residues" evidence="2">
    <location>
        <begin position="274"/>
        <end position="288"/>
    </location>
</feature>
<feature type="compositionally biased region" description="Basic and acidic residues" evidence="2">
    <location>
        <begin position="289"/>
        <end position="298"/>
    </location>
</feature>
<evidence type="ECO:0000256" key="1">
    <source>
        <dbReference type="SAM" id="Coils"/>
    </source>
</evidence>
<protein>
    <submittedName>
        <fullName evidence="3">Anillin/rhotekin rtkn</fullName>
    </submittedName>
</protein>
<dbReference type="EMBL" id="JANTQA010000020">
    <property type="protein sequence ID" value="KAJ3446607.1"/>
    <property type="molecule type" value="Genomic_DNA"/>
</dbReference>
<feature type="coiled-coil region" evidence="1">
    <location>
        <begin position="443"/>
        <end position="493"/>
    </location>
</feature>
<organism evidence="3 4">
    <name type="scientific">Anaeramoeba flamelloides</name>
    <dbReference type="NCBI Taxonomy" id="1746091"/>
    <lineage>
        <taxon>Eukaryota</taxon>
        <taxon>Metamonada</taxon>
        <taxon>Anaeramoebidae</taxon>
        <taxon>Anaeramoeba</taxon>
    </lineage>
</organism>
<dbReference type="AlphaFoldDB" id="A0AAV7ZXC8"/>
<reference evidence="3" key="1">
    <citation type="submission" date="2022-08" db="EMBL/GenBank/DDBJ databases">
        <title>Novel sulphate-reducing endosymbionts in the free-living metamonad Anaeramoeba.</title>
        <authorList>
            <person name="Jerlstrom-Hultqvist J."/>
            <person name="Cepicka I."/>
            <person name="Gallot-Lavallee L."/>
            <person name="Salas-Leiva D."/>
            <person name="Curtis B.A."/>
            <person name="Zahonova K."/>
            <person name="Pipaliya S."/>
            <person name="Dacks J."/>
            <person name="Roger A.J."/>
        </authorList>
    </citation>
    <scope>NUCLEOTIDE SEQUENCE</scope>
    <source>
        <strain evidence="3">Busselton2</strain>
    </source>
</reference>
<feature type="region of interest" description="Disordered" evidence="2">
    <location>
        <begin position="262"/>
        <end position="309"/>
    </location>
</feature>